<keyword evidence="2" id="KW-1185">Reference proteome</keyword>
<evidence type="ECO:0000313" key="1">
    <source>
        <dbReference type="EMBL" id="MEH2557569.1"/>
    </source>
</evidence>
<protein>
    <submittedName>
        <fullName evidence="1">Uncharacterized protein</fullName>
    </submittedName>
</protein>
<dbReference type="EMBL" id="JAZHRV010000001">
    <property type="protein sequence ID" value="MEH2557569.1"/>
    <property type="molecule type" value="Genomic_DNA"/>
</dbReference>
<name>A0ABU8BGA1_9BRAD</name>
<sequence length="157" mass="17103">MPAILTSNEERDVWMSAPWDEAKALQRPLPDDAIRIVACGADRATARPYADPEKAARRILEMANAVEPVQGRIHIEKINEPFLFRDRGSPAEYGAGLKLAFERGWLKMHESGTFVTARRRPVLRVIAKTVSLPGDAIGGRGLAAFCSSGALSSSCIT</sequence>
<dbReference type="RefSeq" id="WP_417021181.1">
    <property type="nucleotide sequence ID" value="NZ_JAZHRV010000001.1"/>
</dbReference>
<evidence type="ECO:0000313" key="2">
    <source>
        <dbReference type="Proteomes" id="UP001364224"/>
    </source>
</evidence>
<organism evidence="1 2">
    <name type="scientific">Bradyrhizobium algeriense</name>
    <dbReference type="NCBI Taxonomy" id="634784"/>
    <lineage>
        <taxon>Bacteria</taxon>
        <taxon>Pseudomonadati</taxon>
        <taxon>Pseudomonadota</taxon>
        <taxon>Alphaproteobacteria</taxon>
        <taxon>Hyphomicrobiales</taxon>
        <taxon>Nitrobacteraceae</taxon>
        <taxon>Bradyrhizobium</taxon>
    </lineage>
</organism>
<dbReference type="SUPFAM" id="SSF143081">
    <property type="entry name" value="BB1717-like"/>
    <property type="match status" value="1"/>
</dbReference>
<proteinExistence type="predicted"/>
<dbReference type="InterPro" id="IPR036590">
    <property type="entry name" value="SRAP-like"/>
</dbReference>
<accession>A0ABU8BGA1</accession>
<reference evidence="1 2" key="1">
    <citation type="submission" date="2024-02" db="EMBL/GenBank/DDBJ databases">
        <title>Adaptive strategies in a cosmopolitan and abundant soil bacterium.</title>
        <authorList>
            <person name="Carini P."/>
        </authorList>
    </citation>
    <scope>NUCLEOTIDE SEQUENCE [LARGE SCALE GENOMIC DNA]</scope>
    <source>
        <strain evidence="1 2">AZCC 1608</strain>
    </source>
</reference>
<comment type="caution">
    <text evidence="1">The sequence shown here is derived from an EMBL/GenBank/DDBJ whole genome shotgun (WGS) entry which is preliminary data.</text>
</comment>
<dbReference type="Proteomes" id="UP001364224">
    <property type="component" value="Unassembled WGS sequence"/>
</dbReference>
<gene>
    <name evidence="1" type="ORF">V1286_005098</name>
</gene>